<dbReference type="PROSITE" id="PS50801">
    <property type="entry name" value="STAS"/>
    <property type="match status" value="1"/>
</dbReference>
<dbReference type="AlphaFoldDB" id="A0A974PRS6"/>
<evidence type="ECO:0000256" key="2">
    <source>
        <dbReference type="RuleBase" id="RU003749"/>
    </source>
</evidence>
<name>A0A974PRS6_9HYPH</name>
<gene>
    <name evidence="4" type="ORF">EZH22_09890</name>
</gene>
<dbReference type="RefSeq" id="WP_203195474.1">
    <property type="nucleotide sequence ID" value="NZ_CP063362.1"/>
</dbReference>
<dbReference type="Gene3D" id="3.30.750.24">
    <property type="entry name" value="STAS domain"/>
    <property type="match status" value="1"/>
</dbReference>
<sequence length="120" mass="12442">MKIEKKSLGPDLVLVVLDGRLDIGGAAQVEPEFKAACAEAQVLLVDLSGTPFMASIGIRLLLAGAKGLHRKGGVMRLFACDPQVEKVLRATGVDQLVSIYGTRDEALAVAGVSPASPTAT</sequence>
<dbReference type="PANTHER" id="PTHR33495">
    <property type="entry name" value="ANTI-SIGMA FACTOR ANTAGONIST TM_1081-RELATED-RELATED"/>
    <property type="match status" value="1"/>
</dbReference>
<reference evidence="4 5" key="1">
    <citation type="submission" date="2020-10" db="EMBL/GenBank/DDBJ databases">
        <title>Degradation of 1,4-Dioxane by Xanthobacter sp. YN2, via a Novel Group-2 Soluble Di-Iron Monooxygenase.</title>
        <authorList>
            <person name="Ma F."/>
            <person name="Wang Y."/>
            <person name="Yang J."/>
            <person name="Guo H."/>
            <person name="Su D."/>
            <person name="Yu L."/>
        </authorList>
    </citation>
    <scope>NUCLEOTIDE SEQUENCE [LARGE SCALE GENOMIC DNA]</scope>
    <source>
        <strain evidence="4 5">YN2</strain>
    </source>
</reference>
<dbReference type="CDD" id="cd07043">
    <property type="entry name" value="STAS_anti-anti-sigma_factors"/>
    <property type="match status" value="1"/>
</dbReference>
<dbReference type="InterPro" id="IPR002645">
    <property type="entry name" value="STAS_dom"/>
</dbReference>
<dbReference type="Pfam" id="PF01740">
    <property type="entry name" value="STAS"/>
    <property type="match status" value="1"/>
</dbReference>
<keyword evidence="5" id="KW-1185">Reference proteome</keyword>
<dbReference type="NCBIfam" id="TIGR00377">
    <property type="entry name" value="ant_ant_sig"/>
    <property type="match status" value="1"/>
</dbReference>
<feature type="domain" description="STAS" evidence="3">
    <location>
        <begin position="10"/>
        <end position="110"/>
    </location>
</feature>
<dbReference type="EMBL" id="CP063362">
    <property type="protein sequence ID" value="QRG08563.1"/>
    <property type="molecule type" value="Genomic_DNA"/>
</dbReference>
<accession>A0A974PRS6</accession>
<evidence type="ECO:0000313" key="5">
    <source>
        <dbReference type="Proteomes" id="UP000596427"/>
    </source>
</evidence>
<evidence type="ECO:0000256" key="1">
    <source>
        <dbReference type="ARBA" id="ARBA00009013"/>
    </source>
</evidence>
<dbReference type="InterPro" id="IPR036513">
    <property type="entry name" value="STAS_dom_sf"/>
</dbReference>
<comment type="similarity">
    <text evidence="1 2">Belongs to the anti-sigma-factor antagonist family.</text>
</comment>
<organism evidence="4 5">
    <name type="scientific">Xanthobacter dioxanivorans</name>
    <dbReference type="NCBI Taxonomy" id="2528964"/>
    <lineage>
        <taxon>Bacteria</taxon>
        <taxon>Pseudomonadati</taxon>
        <taxon>Pseudomonadota</taxon>
        <taxon>Alphaproteobacteria</taxon>
        <taxon>Hyphomicrobiales</taxon>
        <taxon>Xanthobacteraceae</taxon>
        <taxon>Xanthobacter</taxon>
    </lineage>
</organism>
<proteinExistence type="inferred from homology"/>
<dbReference type="KEGG" id="xdi:EZH22_09890"/>
<dbReference type="GO" id="GO:0043856">
    <property type="term" value="F:anti-sigma factor antagonist activity"/>
    <property type="evidence" value="ECO:0007669"/>
    <property type="project" value="InterPro"/>
</dbReference>
<evidence type="ECO:0000313" key="4">
    <source>
        <dbReference type="EMBL" id="QRG08563.1"/>
    </source>
</evidence>
<dbReference type="Proteomes" id="UP000596427">
    <property type="component" value="Chromosome"/>
</dbReference>
<evidence type="ECO:0000259" key="3">
    <source>
        <dbReference type="PROSITE" id="PS50801"/>
    </source>
</evidence>
<protein>
    <recommendedName>
        <fullName evidence="2">Anti-sigma factor antagonist</fullName>
    </recommendedName>
</protein>
<dbReference type="PANTHER" id="PTHR33495:SF2">
    <property type="entry name" value="ANTI-SIGMA FACTOR ANTAGONIST TM_1081-RELATED"/>
    <property type="match status" value="1"/>
</dbReference>
<dbReference type="InterPro" id="IPR003658">
    <property type="entry name" value="Anti-sigma_ant"/>
</dbReference>
<dbReference type="SUPFAM" id="SSF52091">
    <property type="entry name" value="SpoIIaa-like"/>
    <property type="match status" value="1"/>
</dbReference>